<gene>
    <name evidence="1" type="ORF">METZ01_LOCUS362855</name>
</gene>
<protein>
    <submittedName>
        <fullName evidence="1">Uncharacterized protein</fullName>
    </submittedName>
</protein>
<evidence type="ECO:0000313" key="1">
    <source>
        <dbReference type="EMBL" id="SVD10001.1"/>
    </source>
</evidence>
<dbReference type="EMBL" id="UINC01129542">
    <property type="protein sequence ID" value="SVD10001.1"/>
    <property type="molecule type" value="Genomic_DNA"/>
</dbReference>
<proteinExistence type="predicted"/>
<organism evidence="1">
    <name type="scientific">marine metagenome</name>
    <dbReference type="NCBI Taxonomy" id="408172"/>
    <lineage>
        <taxon>unclassified sequences</taxon>
        <taxon>metagenomes</taxon>
        <taxon>ecological metagenomes</taxon>
    </lineage>
</organism>
<accession>A0A382SM56</accession>
<sequence length="52" mass="6037">MFKHGVAFGTDADNTIREWLLDNRDLIDDQLLMLLCTRMLGSRWWLKLDGAA</sequence>
<dbReference type="AlphaFoldDB" id="A0A382SM56"/>
<reference evidence="1" key="1">
    <citation type="submission" date="2018-05" db="EMBL/GenBank/DDBJ databases">
        <authorList>
            <person name="Lanie J.A."/>
            <person name="Ng W.-L."/>
            <person name="Kazmierczak K.M."/>
            <person name="Andrzejewski T.M."/>
            <person name="Davidsen T.M."/>
            <person name="Wayne K.J."/>
            <person name="Tettelin H."/>
            <person name="Glass J.I."/>
            <person name="Rusch D."/>
            <person name="Podicherti R."/>
            <person name="Tsui H.-C.T."/>
            <person name="Winkler M.E."/>
        </authorList>
    </citation>
    <scope>NUCLEOTIDE SEQUENCE</scope>
</reference>
<name>A0A382SM56_9ZZZZ</name>